<evidence type="ECO:0000256" key="1">
    <source>
        <dbReference type="ARBA" id="ARBA00004442"/>
    </source>
</evidence>
<dbReference type="PRINTS" id="PR01021">
    <property type="entry name" value="OMPADOMAIN"/>
</dbReference>
<dbReference type="CDD" id="cd07185">
    <property type="entry name" value="OmpA_C-like"/>
    <property type="match status" value="1"/>
</dbReference>
<dbReference type="InterPro" id="IPR050330">
    <property type="entry name" value="Bact_OuterMem_StrucFunc"/>
</dbReference>
<dbReference type="InterPro" id="IPR006664">
    <property type="entry name" value="OMP_bac"/>
</dbReference>
<sequence length="541" mass="55403">METATDPAPNGWDAALAFGLDALNKLPHSKISISAEKVTVTAIADSPEEKRNYETELARAAPAGLTVGVEISSPRPVITPFTLRFVIDESGPRFDACSADTAKARDAIVSAAVAAGVTGKVNCTIGLGVPSPSWADAATLGIAAVKALGKGSVTFSDADVTLLATTDTPQAVFDRVVGDLGAKLPDVFSLEATLPEKTKTAAQDGPVEFTATLDAKGHVDLRGRLTDDRMHNAVDSFARAKFGATNVFTATRTDEKLPDGWPERVLAGLDSLALLHTGTLLVQPDMVVVTGVSGAQDAQDHISRILSDKLGKGQAFSIKVTYDKRFDPLAGLPTPAECIAAIKAAIAAQKISFDPGKDTIAPGSAPTLDRIAAEVKKCPTVAMEIGGYTDSQGSPEMNLALSQARANAVLSALSTRRVDTGNLTAKGYGEANPIADNGTDVGREANRRIEFKQNSAAAPEAVVTPDATPPDAATPDATNPDVATPDVATDGSGDASVDSGATDGISSEPPPDAAAGAGDGAVIGDGSAAPSAPTIRPKKRP</sequence>
<feature type="domain" description="OmpA-like" evidence="5">
    <location>
        <begin position="340"/>
        <end position="457"/>
    </location>
</feature>
<dbReference type="PANTHER" id="PTHR30329">
    <property type="entry name" value="STATOR ELEMENT OF FLAGELLAR MOTOR COMPLEX"/>
    <property type="match status" value="1"/>
</dbReference>
<dbReference type="SUPFAM" id="SSF103088">
    <property type="entry name" value="OmpA-like"/>
    <property type="match status" value="1"/>
</dbReference>
<reference evidence="6" key="1">
    <citation type="submission" date="2016-10" db="EMBL/GenBank/DDBJ databases">
        <title>Sequence of Gallionella enrichment culture.</title>
        <authorList>
            <person name="Poehlein A."/>
            <person name="Muehling M."/>
            <person name="Daniel R."/>
        </authorList>
    </citation>
    <scope>NUCLEOTIDE SEQUENCE</scope>
</reference>
<accession>A0A1J5PFV4</accession>
<comment type="subcellular location">
    <subcellularLocation>
        <location evidence="1">Cell outer membrane</location>
    </subcellularLocation>
</comment>
<dbReference type="PROSITE" id="PS51123">
    <property type="entry name" value="OMPA_2"/>
    <property type="match status" value="1"/>
</dbReference>
<comment type="caution">
    <text evidence="6">The sequence shown here is derived from an EMBL/GenBank/DDBJ whole genome shotgun (WGS) entry which is preliminary data.</text>
</comment>
<evidence type="ECO:0000256" key="3">
    <source>
        <dbReference type="ARBA" id="ARBA00023237"/>
    </source>
</evidence>
<dbReference type="InterPro" id="IPR006665">
    <property type="entry name" value="OmpA-like"/>
</dbReference>
<proteinExistence type="predicted"/>
<feature type="compositionally biased region" description="Low complexity" evidence="4">
    <location>
        <begin position="461"/>
        <end position="486"/>
    </location>
</feature>
<evidence type="ECO:0000259" key="5">
    <source>
        <dbReference type="PROSITE" id="PS51123"/>
    </source>
</evidence>
<keyword evidence="2" id="KW-0472">Membrane</keyword>
<dbReference type="PANTHER" id="PTHR30329:SF21">
    <property type="entry name" value="LIPOPROTEIN YIAD-RELATED"/>
    <property type="match status" value="1"/>
</dbReference>
<dbReference type="Pfam" id="PF00691">
    <property type="entry name" value="OmpA"/>
    <property type="match status" value="1"/>
</dbReference>
<gene>
    <name evidence="6" type="primary">yiaD_12</name>
    <name evidence="6" type="ORF">GALL_481100</name>
</gene>
<evidence type="ECO:0000256" key="2">
    <source>
        <dbReference type="ARBA" id="ARBA00023136"/>
    </source>
</evidence>
<organism evidence="6">
    <name type="scientific">mine drainage metagenome</name>
    <dbReference type="NCBI Taxonomy" id="410659"/>
    <lineage>
        <taxon>unclassified sequences</taxon>
        <taxon>metagenomes</taxon>
        <taxon>ecological metagenomes</taxon>
    </lineage>
</organism>
<dbReference type="Gene3D" id="3.30.1330.60">
    <property type="entry name" value="OmpA-like domain"/>
    <property type="match status" value="1"/>
</dbReference>
<feature type="region of interest" description="Disordered" evidence="4">
    <location>
        <begin position="452"/>
        <end position="541"/>
    </location>
</feature>
<protein>
    <submittedName>
        <fullName evidence="6">Putative lipoprotein YiaD</fullName>
    </submittedName>
</protein>
<keyword evidence="6" id="KW-0449">Lipoprotein</keyword>
<evidence type="ECO:0000256" key="4">
    <source>
        <dbReference type="SAM" id="MobiDB-lite"/>
    </source>
</evidence>
<dbReference type="Gene3D" id="3.40.1520.20">
    <property type="match status" value="3"/>
</dbReference>
<dbReference type="AlphaFoldDB" id="A0A1J5PFV4"/>
<dbReference type="EMBL" id="MLJW01004279">
    <property type="protein sequence ID" value="OIQ70278.1"/>
    <property type="molecule type" value="Genomic_DNA"/>
</dbReference>
<name>A0A1J5PFV4_9ZZZZ</name>
<dbReference type="GO" id="GO:0009279">
    <property type="term" value="C:cell outer membrane"/>
    <property type="evidence" value="ECO:0007669"/>
    <property type="project" value="UniProtKB-SubCell"/>
</dbReference>
<evidence type="ECO:0000313" key="6">
    <source>
        <dbReference type="EMBL" id="OIQ70278.1"/>
    </source>
</evidence>
<keyword evidence="3" id="KW-0998">Cell outer membrane</keyword>
<dbReference type="InterPro" id="IPR036737">
    <property type="entry name" value="OmpA-like_sf"/>
</dbReference>